<reference evidence="2" key="1">
    <citation type="journal article" date="2023" name="Insect Mol. Biol.">
        <title>Genome sequencing provides insights into the evolution of gene families encoding plant cell wall-degrading enzymes in longhorned beetles.</title>
        <authorList>
            <person name="Shin N.R."/>
            <person name="Okamura Y."/>
            <person name="Kirsch R."/>
            <person name="Pauchet Y."/>
        </authorList>
    </citation>
    <scope>NUCLEOTIDE SEQUENCE</scope>
    <source>
        <strain evidence="2">AMC_N1</strain>
    </source>
</reference>
<evidence type="ECO:0000256" key="1">
    <source>
        <dbReference type="SAM" id="MobiDB-lite"/>
    </source>
</evidence>
<organism evidence="2 3">
    <name type="scientific">Aromia moschata</name>
    <dbReference type="NCBI Taxonomy" id="1265417"/>
    <lineage>
        <taxon>Eukaryota</taxon>
        <taxon>Metazoa</taxon>
        <taxon>Ecdysozoa</taxon>
        <taxon>Arthropoda</taxon>
        <taxon>Hexapoda</taxon>
        <taxon>Insecta</taxon>
        <taxon>Pterygota</taxon>
        <taxon>Neoptera</taxon>
        <taxon>Endopterygota</taxon>
        <taxon>Coleoptera</taxon>
        <taxon>Polyphaga</taxon>
        <taxon>Cucujiformia</taxon>
        <taxon>Chrysomeloidea</taxon>
        <taxon>Cerambycidae</taxon>
        <taxon>Cerambycinae</taxon>
        <taxon>Callichromatini</taxon>
        <taxon>Aromia</taxon>
    </lineage>
</organism>
<dbReference type="AlphaFoldDB" id="A0AAV8XAJ5"/>
<keyword evidence="3" id="KW-1185">Reference proteome</keyword>
<dbReference type="EMBL" id="JAPWTK010000811">
    <property type="protein sequence ID" value="KAJ8935928.1"/>
    <property type="molecule type" value="Genomic_DNA"/>
</dbReference>
<gene>
    <name evidence="2" type="ORF">NQ318_008704</name>
</gene>
<comment type="caution">
    <text evidence="2">The sequence shown here is derived from an EMBL/GenBank/DDBJ whole genome shotgun (WGS) entry which is preliminary data.</text>
</comment>
<sequence length="69" mass="8241">MPSLPVLDNWTEHKTSRKDGATRTPVSVWERHITSCRLSRLYVPSTIRKEQFMHYTKHLSYRTVGKRRL</sequence>
<feature type="region of interest" description="Disordered" evidence="1">
    <location>
        <begin position="1"/>
        <end position="23"/>
    </location>
</feature>
<dbReference type="Proteomes" id="UP001162162">
    <property type="component" value="Unassembled WGS sequence"/>
</dbReference>
<evidence type="ECO:0000313" key="2">
    <source>
        <dbReference type="EMBL" id="KAJ8935928.1"/>
    </source>
</evidence>
<accession>A0AAV8XAJ5</accession>
<feature type="compositionally biased region" description="Basic and acidic residues" evidence="1">
    <location>
        <begin position="10"/>
        <end position="21"/>
    </location>
</feature>
<evidence type="ECO:0000313" key="3">
    <source>
        <dbReference type="Proteomes" id="UP001162162"/>
    </source>
</evidence>
<protein>
    <submittedName>
        <fullName evidence="2">Uncharacterized protein</fullName>
    </submittedName>
</protein>
<name>A0AAV8XAJ5_9CUCU</name>
<proteinExistence type="predicted"/>